<evidence type="ECO:0000313" key="5">
    <source>
        <dbReference type="EMBL" id="CUP12248.1"/>
    </source>
</evidence>
<evidence type="ECO:0000256" key="2">
    <source>
        <dbReference type="ARBA" id="ARBA00023125"/>
    </source>
</evidence>
<name>A0A174KQU3_9FIRM</name>
<dbReference type="AlphaFoldDB" id="A0A174KQU3"/>
<dbReference type="GO" id="GO:0043565">
    <property type="term" value="F:sequence-specific DNA binding"/>
    <property type="evidence" value="ECO:0007669"/>
    <property type="project" value="InterPro"/>
</dbReference>
<dbReference type="InterPro" id="IPR050959">
    <property type="entry name" value="MarA-like"/>
</dbReference>
<dbReference type="SUPFAM" id="SSF55136">
    <property type="entry name" value="Probable bacterial effector-binding domain"/>
    <property type="match status" value="1"/>
</dbReference>
<keyword evidence="3" id="KW-0804">Transcription</keyword>
<dbReference type="Pfam" id="PF12833">
    <property type="entry name" value="HTH_18"/>
    <property type="match status" value="1"/>
</dbReference>
<dbReference type="EMBL" id="CYZE01000018">
    <property type="protein sequence ID" value="CUP12248.1"/>
    <property type="molecule type" value="Genomic_DNA"/>
</dbReference>
<dbReference type="PANTHER" id="PTHR47504">
    <property type="entry name" value="RIGHT ORIGIN-BINDING PROTEIN"/>
    <property type="match status" value="1"/>
</dbReference>
<dbReference type="Gene3D" id="1.10.10.60">
    <property type="entry name" value="Homeodomain-like"/>
    <property type="match status" value="2"/>
</dbReference>
<dbReference type="SMART" id="SM00871">
    <property type="entry name" value="AraC_E_bind"/>
    <property type="match status" value="1"/>
</dbReference>
<organism evidence="5 6">
    <name type="scientific">Hungatella hathewayi</name>
    <dbReference type="NCBI Taxonomy" id="154046"/>
    <lineage>
        <taxon>Bacteria</taxon>
        <taxon>Bacillati</taxon>
        <taxon>Bacillota</taxon>
        <taxon>Clostridia</taxon>
        <taxon>Lachnospirales</taxon>
        <taxon>Lachnospiraceae</taxon>
        <taxon>Hungatella</taxon>
    </lineage>
</organism>
<keyword evidence="2" id="KW-0238">DNA-binding</keyword>
<dbReference type="SMART" id="SM00342">
    <property type="entry name" value="HTH_ARAC"/>
    <property type="match status" value="1"/>
</dbReference>
<dbReference type="Pfam" id="PF06445">
    <property type="entry name" value="GyrI-like"/>
    <property type="match status" value="1"/>
</dbReference>
<dbReference type="PROSITE" id="PS01124">
    <property type="entry name" value="HTH_ARAC_FAMILY_2"/>
    <property type="match status" value="1"/>
</dbReference>
<dbReference type="InterPro" id="IPR029442">
    <property type="entry name" value="GyrI-like"/>
</dbReference>
<dbReference type="InterPro" id="IPR018060">
    <property type="entry name" value="HTH_AraC"/>
</dbReference>
<dbReference type="InterPro" id="IPR010499">
    <property type="entry name" value="AraC_E-bd"/>
</dbReference>
<dbReference type="Proteomes" id="UP000095651">
    <property type="component" value="Unassembled WGS sequence"/>
</dbReference>
<feature type="domain" description="HTH araC/xylS-type" evidence="4">
    <location>
        <begin position="61"/>
        <end position="159"/>
    </location>
</feature>
<dbReference type="GO" id="GO:0003700">
    <property type="term" value="F:DNA-binding transcription factor activity"/>
    <property type="evidence" value="ECO:0007669"/>
    <property type="project" value="InterPro"/>
</dbReference>
<evidence type="ECO:0000256" key="1">
    <source>
        <dbReference type="ARBA" id="ARBA00023015"/>
    </source>
</evidence>
<evidence type="ECO:0000256" key="3">
    <source>
        <dbReference type="ARBA" id="ARBA00023163"/>
    </source>
</evidence>
<protein>
    <submittedName>
        <fullName evidence="5">AraC family transcriptional regulator</fullName>
    </submittedName>
</protein>
<proteinExistence type="predicted"/>
<accession>A0A174KQU3</accession>
<evidence type="ECO:0000259" key="4">
    <source>
        <dbReference type="PROSITE" id="PS01124"/>
    </source>
</evidence>
<sequence>MTIDWSLGTFYAARQYVYGLVQVFPSTPFPCVDSVRQKFYNKRILKASKNWRTMDRKNLVNQSIDYIMGHLDEDLSLDRLAAHFYISKFHFSRIFKEETGESVYAFIKRCKVDQSAVDLKLNPTKAITDIGLDYGYSASNYSTVFKERHHTSPTGYKQSIPAHSMPVPFTPERTARFKIAEEYAARIEIQEFPDIFVIYERFIGSYVDIETHWYQFFDQYKTFLKEDTVLIERFFNDPAITNASQCICDLCMTTEPDCSLDHVMRIRGGKWIVYHYDGEIKDIFETLQGIFNIWLPQSGYHMARRYGLNLYRRIDRGNHSVVMDLCIPIS</sequence>
<dbReference type="Gene3D" id="3.20.80.10">
    <property type="entry name" value="Regulatory factor, effector binding domain"/>
    <property type="match status" value="1"/>
</dbReference>
<keyword evidence="1" id="KW-0805">Transcription regulation</keyword>
<evidence type="ECO:0000313" key="6">
    <source>
        <dbReference type="Proteomes" id="UP000095651"/>
    </source>
</evidence>
<gene>
    <name evidence="5" type="primary">rob_3</name>
    <name evidence="5" type="ORF">ERS852407_05041</name>
</gene>
<dbReference type="InterPro" id="IPR009057">
    <property type="entry name" value="Homeodomain-like_sf"/>
</dbReference>
<dbReference type="SUPFAM" id="SSF46689">
    <property type="entry name" value="Homeodomain-like"/>
    <property type="match status" value="1"/>
</dbReference>
<dbReference type="PANTHER" id="PTHR47504:SF6">
    <property type="entry name" value="ARAC-FAMILY TRANSCRIPTIONAL REGULATOR"/>
    <property type="match status" value="1"/>
</dbReference>
<reference evidence="5 6" key="1">
    <citation type="submission" date="2015-09" db="EMBL/GenBank/DDBJ databases">
        <authorList>
            <consortium name="Pathogen Informatics"/>
        </authorList>
    </citation>
    <scope>NUCLEOTIDE SEQUENCE [LARGE SCALE GENOMIC DNA]</scope>
    <source>
        <strain evidence="5 6">2789STDY5608850</strain>
    </source>
</reference>
<dbReference type="InterPro" id="IPR011256">
    <property type="entry name" value="Reg_factor_effector_dom_sf"/>
</dbReference>